<organism evidence="2 3">
    <name type="scientific">Platanthera guangdongensis</name>
    <dbReference type="NCBI Taxonomy" id="2320717"/>
    <lineage>
        <taxon>Eukaryota</taxon>
        <taxon>Viridiplantae</taxon>
        <taxon>Streptophyta</taxon>
        <taxon>Embryophyta</taxon>
        <taxon>Tracheophyta</taxon>
        <taxon>Spermatophyta</taxon>
        <taxon>Magnoliopsida</taxon>
        <taxon>Liliopsida</taxon>
        <taxon>Asparagales</taxon>
        <taxon>Orchidaceae</taxon>
        <taxon>Orchidoideae</taxon>
        <taxon>Orchideae</taxon>
        <taxon>Orchidinae</taxon>
        <taxon>Platanthera</taxon>
    </lineage>
</organism>
<keyword evidence="1" id="KW-0812">Transmembrane</keyword>
<keyword evidence="3" id="KW-1185">Reference proteome</keyword>
<accession>A0ABR2MRT6</accession>
<dbReference type="Proteomes" id="UP001412067">
    <property type="component" value="Unassembled WGS sequence"/>
</dbReference>
<keyword evidence="1" id="KW-1133">Transmembrane helix</keyword>
<protein>
    <submittedName>
        <fullName evidence="2">Uncharacterized protein</fullName>
    </submittedName>
</protein>
<evidence type="ECO:0000313" key="3">
    <source>
        <dbReference type="Proteomes" id="UP001412067"/>
    </source>
</evidence>
<reference evidence="2 3" key="1">
    <citation type="journal article" date="2022" name="Nat. Plants">
        <title>Genomes of leafy and leafless Platanthera orchids illuminate the evolution of mycoheterotrophy.</title>
        <authorList>
            <person name="Li M.H."/>
            <person name="Liu K.W."/>
            <person name="Li Z."/>
            <person name="Lu H.C."/>
            <person name="Ye Q.L."/>
            <person name="Zhang D."/>
            <person name="Wang J.Y."/>
            <person name="Li Y.F."/>
            <person name="Zhong Z.M."/>
            <person name="Liu X."/>
            <person name="Yu X."/>
            <person name="Liu D.K."/>
            <person name="Tu X.D."/>
            <person name="Liu B."/>
            <person name="Hao Y."/>
            <person name="Liao X.Y."/>
            <person name="Jiang Y.T."/>
            <person name="Sun W.H."/>
            <person name="Chen J."/>
            <person name="Chen Y.Q."/>
            <person name="Ai Y."/>
            <person name="Zhai J.W."/>
            <person name="Wu S.S."/>
            <person name="Zhou Z."/>
            <person name="Hsiao Y.Y."/>
            <person name="Wu W.L."/>
            <person name="Chen Y.Y."/>
            <person name="Lin Y.F."/>
            <person name="Hsu J.L."/>
            <person name="Li C.Y."/>
            <person name="Wang Z.W."/>
            <person name="Zhao X."/>
            <person name="Zhong W.Y."/>
            <person name="Ma X.K."/>
            <person name="Ma L."/>
            <person name="Huang J."/>
            <person name="Chen G.Z."/>
            <person name="Huang M.Z."/>
            <person name="Huang L."/>
            <person name="Peng D.H."/>
            <person name="Luo Y.B."/>
            <person name="Zou S.Q."/>
            <person name="Chen S.P."/>
            <person name="Lan S."/>
            <person name="Tsai W.C."/>
            <person name="Van de Peer Y."/>
            <person name="Liu Z.J."/>
        </authorList>
    </citation>
    <scope>NUCLEOTIDE SEQUENCE [LARGE SCALE GENOMIC DNA]</scope>
    <source>
        <strain evidence="2">Lor288</strain>
    </source>
</reference>
<gene>
    <name evidence="2" type="ORF">KSP40_PGU017932</name>
</gene>
<proteinExistence type="predicted"/>
<sequence>MLQYGNHSSIFYFRAPSPELPCSYSALFLLLLLLLLPMKDSPRRPVLVIEVVASSVCLQDLRVSSPLFSSLAGMLLSPSPNPLPSLFRAVAGEILGQPNPMDGIQPAVKAALTRAYKQGSSSRVVRTADYINPPGMNKALKKRIAAILEPVENNIAECFLL</sequence>
<dbReference type="EMBL" id="JBBWWR010000005">
    <property type="protein sequence ID" value="KAK8966899.1"/>
    <property type="molecule type" value="Genomic_DNA"/>
</dbReference>
<evidence type="ECO:0000256" key="1">
    <source>
        <dbReference type="SAM" id="Phobius"/>
    </source>
</evidence>
<comment type="caution">
    <text evidence="2">The sequence shown here is derived from an EMBL/GenBank/DDBJ whole genome shotgun (WGS) entry which is preliminary data.</text>
</comment>
<evidence type="ECO:0000313" key="2">
    <source>
        <dbReference type="EMBL" id="KAK8966899.1"/>
    </source>
</evidence>
<feature type="transmembrane region" description="Helical" evidence="1">
    <location>
        <begin position="20"/>
        <end position="38"/>
    </location>
</feature>
<name>A0ABR2MRT6_9ASPA</name>
<keyword evidence="1" id="KW-0472">Membrane</keyword>